<comment type="similarity">
    <text evidence="2">Belongs to the fatty acid desaturase type 1 family.</text>
</comment>
<dbReference type="SMART" id="SM01117">
    <property type="entry name" value="Cyt-b5"/>
    <property type="match status" value="1"/>
</dbReference>
<dbReference type="Pfam" id="PF00173">
    <property type="entry name" value="Cyt-b5"/>
    <property type="match status" value="1"/>
</dbReference>
<dbReference type="Proteomes" id="UP000225706">
    <property type="component" value="Unassembled WGS sequence"/>
</dbReference>
<comment type="subcellular location">
    <subcellularLocation>
        <location evidence="1">Membrane</location>
        <topology evidence="1">Multi-pass membrane protein</topology>
    </subcellularLocation>
</comment>
<keyword evidence="5" id="KW-0560">Oxidoreductase</keyword>
<feature type="transmembrane region" description="Helical" evidence="8">
    <location>
        <begin position="335"/>
        <end position="360"/>
    </location>
</feature>
<keyword evidence="7 8" id="KW-0472">Membrane</keyword>
<feature type="transmembrane region" description="Helical" evidence="8">
    <location>
        <begin position="272"/>
        <end position="291"/>
    </location>
</feature>
<organism evidence="10 11">
    <name type="scientific">Stylophora pistillata</name>
    <name type="common">Smooth cauliflower coral</name>
    <dbReference type="NCBI Taxonomy" id="50429"/>
    <lineage>
        <taxon>Eukaryota</taxon>
        <taxon>Metazoa</taxon>
        <taxon>Cnidaria</taxon>
        <taxon>Anthozoa</taxon>
        <taxon>Hexacorallia</taxon>
        <taxon>Scleractinia</taxon>
        <taxon>Astrocoeniina</taxon>
        <taxon>Pocilloporidae</taxon>
        <taxon>Stylophora</taxon>
    </lineage>
</organism>
<evidence type="ECO:0000256" key="2">
    <source>
        <dbReference type="ARBA" id="ARBA00009295"/>
    </source>
</evidence>
<evidence type="ECO:0000256" key="7">
    <source>
        <dbReference type="ARBA" id="ARBA00023136"/>
    </source>
</evidence>
<dbReference type="GO" id="GO:0016717">
    <property type="term" value="F:oxidoreductase activity, acting on paired donors, with oxidation of a pair of donors resulting in the reduction of molecular oxygen to two molecules of water"/>
    <property type="evidence" value="ECO:0007669"/>
    <property type="project" value="TreeGrafter"/>
</dbReference>
<protein>
    <submittedName>
        <fullName evidence="10">Delta(8)-fatty-acid desaturase</fullName>
    </submittedName>
</protein>
<dbReference type="GO" id="GO:0016020">
    <property type="term" value="C:membrane"/>
    <property type="evidence" value="ECO:0007669"/>
    <property type="project" value="UniProtKB-SubCell"/>
</dbReference>
<dbReference type="PROSITE" id="PS50255">
    <property type="entry name" value="CYTOCHROME_B5_2"/>
    <property type="match status" value="1"/>
</dbReference>
<dbReference type="InterPro" id="IPR001199">
    <property type="entry name" value="Cyt_B5-like_heme/steroid-bd"/>
</dbReference>
<reference evidence="11" key="1">
    <citation type="journal article" date="2017" name="bioRxiv">
        <title>Comparative analysis of the genomes of Stylophora pistillata and Acropora digitifera provides evidence for extensive differences between species of corals.</title>
        <authorList>
            <person name="Voolstra C.R."/>
            <person name="Li Y."/>
            <person name="Liew Y.J."/>
            <person name="Baumgarten S."/>
            <person name="Zoccola D."/>
            <person name="Flot J.-F."/>
            <person name="Tambutte S."/>
            <person name="Allemand D."/>
            <person name="Aranda M."/>
        </authorList>
    </citation>
    <scope>NUCLEOTIDE SEQUENCE [LARGE SCALE GENOMIC DNA]</scope>
</reference>
<evidence type="ECO:0000256" key="8">
    <source>
        <dbReference type="SAM" id="Phobius"/>
    </source>
</evidence>
<evidence type="ECO:0000256" key="6">
    <source>
        <dbReference type="ARBA" id="ARBA00023098"/>
    </source>
</evidence>
<dbReference type="PIRSF" id="PIRSF015921">
    <property type="entry name" value="FA_sphinglp_des"/>
    <property type="match status" value="1"/>
</dbReference>
<dbReference type="STRING" id="50429.A0A2B4S103"/>
<dbReference type="OrthoDB" id="260091at2759"/>
<evidence type="ECO:0000256" key="4">
    <source>
        <dbReference type="ARBA" id="ARBA00022989"/>
    </source>
</evidence>
<dbReference type="PANTHER" id="PTHR19353:SF88">
    <property type="entry name" value="DELTA(5) FATTY ACID DESATURASE FAT-4"/>
    <property type="match status" value="1"/>
</dbReference>
<name>A0A2B4S103_STYPI</name>
<dbReference type="PANTHER" id="PTHR19353">
    <property type="entry name" value="FATTY ACID DESATURASE 2"/>
    <property type="match status" value="1"/>
</dbReference>
<dbReference type="EMBL" id="LSMT01000231">
    <property type="protein sequence ID" value="PFX22729.1"/>
    <property type="molecule type" value="Genomic_DNA"/>
</dbReference>
<dbReference type="SUPFAM" id="SSF55856">
    <property type="entry name" value="Cytochrome b5-like heme/steroid binding domain"/>
    <property type="match status" value="1"/>
</dbReference>
<feature type="domain" description="Cytochrome b5 heme-binding" evidence="9">
    <location>
        <begin position="20"/>
        <end position="96"/>
    </location>
</feature>
<comment type="caution">
    <text evidence="10">The sequence shown here is derived from an EMBL/GenBank/DDBJ whole genome shotgun (WGS) entry which is preliminary data.</text>
</comment>
<evidence type="ECO:0000256" key="3">
    <source>
        <dbReference type="ARBA" id="ARBA00022692"/>
    </source>
</evidence>
<dbReference type="Pfam" id="PF00487">
    <property type="entry name" value="FA_desaturase"/>
    <property type="match status" value="1"/>
</dbReference>
<sequence length="455" mass="51200">MAPNTVQRKGAITKAPQSNGRFITETELKEHNGTNGCQTWIAIKDRVYDVSSFGVEHPGGTIIFTHAGQDATDVFGAFHPASAHKWLPRFYIGDLVKDSRITPSDSQKETEYRQDIIAMKSELMKARAFESSKLYYAFKIASNAAILAAAVAAILVLNGFAGAIIGGVLMALFWQQSAFLAHDFLHHQVFTNRSYNNLGGLFFGNIWQGFSTSWWKAKHNHHHASTNVVHTQAGGDPDIMTMPFLLWSEKIIEGDTEDLKDLPKFMVRYQKFFYLPLNAAARISWLLQSLLFQLEPVHKYVGGLRMKIAEISTMAIHYLSVAFITSLLETATSRIVFQLTCQSLGGIFLAIIFTVGHYAMEMFTSEEMNDTDFVRLQVHSTCNITPTVFNTWFSGGLAYQVEHHIWPTLPRHSLPLASKILRRFCSKHNIPYTVKGLIEGNLTVFRLLSQIGKRF</sequence>
<dbReference type="Gene3D" id="3.10.120.10">
    <property type="entry name" value="Cytochrome b5-like heme/steroid binding domain"/>
    <property type="match status" value="1"/>
</dbReference>
<dbReference type="InterPro" id="IPR012171">
    <property type="entry name" value="Fatty_acid_desaturase"/>
</dbReference>
<dbReference type="InterPro" id="IPR036400">
    <property type="entry name" value="Cyt_B5-like_heme/steroid_sf"/>
</dbReference>
<dbReference type="CDD" id="cd03506">
    <property type="entry name" value="Delta6-FADS-like"/>
    <property type="match status" value="1"/>
</dbReference>
<evidence type="ECO:0000256" key="5">
    <source>
        <dbReference type="ARBA" id="ARBA00023002"/>
    </source>
</evidence>
<keyword evidence="4 8" id="KW-1133">Transmembrane helix</keyword>
<keyword evidence="6" id="KW-0443">Lipid metabolism</keyword>
<feature type="transmembrane region" description="Helical" evidence="8">
    <location>
        <begin position="311"/>
        <end position="328"/>
    </location>
</feature>
<feature type="transmembrane region" description="Helical" evidence="8">
    <location>
        <begin position="163"/>
        <end position="185"/>
    </location>
</feature>
<evidence type="ECO:0000313" key="10">
    <source>
        <dbReference type="EMBL" id="PFX22729.1"/>
    </source>
</evidence>
<evidence type="ECO:0000313" key="11">
    <source>
        <dbReference type="Proteomes" id="UP000225706"/>
    </source>
</evidence>
<proteinExistence type="inferred from homology"/>
<keyword evidence="3 8" id="KW-0812">Transmembrane</keyword>
<dbReference type="GO" id="GO:0006629">
    <property type="term" value="P:lipid metabolic process"/>
    <property type="evidence" value="ECO:0007669"/>
    <property type="project" value="UniProtKB-KW"/>
</dbReference>
<evidence type="ECO:0000256" key="1">
    <source>
        <dbReference type="ARBA" id="ARBA00004141"/>
    </source>
</evidence>
<gene>
    <name evidence="10" type="primary">sld1</name>
    <name evidence="10" type="ORF">AWC38_SpisGene12750</name>
</gene>
<keyword evidence="11" id="KW-1185">Reference proteome</keyword>
<dbReference type="InterPro" id="IPR005804">
    <property type="entry name" value="FA_desaturase_dom"/>
</dbReference>
<accession>A0A2B4S103</accession>
<feature type="transmembrane region" description="Helical" evidence="8">
    <location>
        <begin position="134"/>
        <end position="157"/>
    </location>
</feature>
<dbReference type="AlphaFoldDB" id="A0A2B4S103"/>
<evidence type="ECO:0000259" key="9">
    <source>
        <dbReference type="PROSITE" id="PS50255"/>
    </source>
</evidence>